<dbReference type="EnsemblMetazoa" id="CapteT222229">
    <property type="protein sequence ID" value="CapteP222229"/>
    <property type="gene ID" value="CapteG222229"/>
</dbReference>
<evidence type="ECO:0000313" key="1">
    <source>
        <dbReference type="EMBL" id="ELT88968.1"/>
    </source>
</evidence>
<proteinExistence type="predicted"/>
<name>R7T6J3_CAPTE</name>
<dbReference type="AlphaFoldDB" id="R7T6J3"/>
<sequence length="265" mass="29824">MDKFSIALEFCRESLKDLESITERVVVIVCDGSNGRSASLLGLSDEFVQHSCRAYGAVAALERHDQASVPTPEIRVHNLTFDLNAYGNDCDNDPYPQGFHLKIFGSARHRYISLAVPRGESKLVKTLKGILDQSIMRNVFQACFNSYKQENESPLSDKAILKHMKFSPRLFEIKVSHRMESVAYIEDANLFVVTEGESARCVNFHSGMDVNLGFRGVQSLETFIRLAASAETEKTLLAALNYKFAHVRAVTHDFIKNGLKEYMYT</sequence>
<dbReference type="OMA" id="CRCETEP"/>
<evidence type="ECO:0000313" key="3">
    <source>
        <dbReference type="Proteomes" id="UP000014760"/>
    </source>
</evidence>
<reference evidence="2" key="3">
    <citation type="submission" date="2015-06" db="UniProtKB">
        <authorList>
            <consortium name="EnsemblMetazoa"/>
        </authorList>
    </citation>
    <scope>IDENTIFICATION</scope>
</reference>
<reference evidence="3" key="1">
    <citation type="submission" date="2012-12" db="EMBL/GenBank/DDBJ databases">
        <authorList>
            <person name="Hellsten U."/>
            <person name="Grimwood J."/>
            <person name="Chapman J.A."/>
            <person name="Shapiro H."/>
            <person name="Aerts A."/>
            <person name="Otillar R.P."/>
            <person name="Terry A.Y."/>
            <person name="Boore J.L."/>
            <person name="Simakov O."/>
            <person name="Marletaz F."/>
            <person name="Cho S.-J."/>
            <person name="Edsinger-Gonzales E."/>
            <person name="Havlak P."/>
            <person name="Kuo D.-H."/>
            <person name="Larsson T."/>
            <person name="Lv J."/>
            <person name="Arendt D."/>
            <person name="Savage R."/>
            <person name="Osoegawa K."/>
            <person name="de Jong P."/>
            <person name="Lindberg D.R."/>
            <person name="Seaver E.C."/>
            <person name="Weisblat D.A."/>
            <person name="Putnam N.H."/>
            <person name="Grigoriev I.V."/>
            <person name="Rokhsar D.S."/>
        </authorList>
    </citation>
    <scope>NUCLEOTIDE SEQUENCE</scope>
    <source>
        <strain evidence="3">I ESC-2004</strain>
    </source>
</reference>
<dbReference type="OrthoDB" id="6104570at2759"/>
<reference evidence="1 3" key="2">
    <citation type="journal article" date="2013" name="Nature">
        <title>Insights into bilaterian evolution from three spiralian genomes.</title>
        <authorList>
            <person name="Simakov O."/>
            <person name="Marletaz F."/>
            <person name="Cho S.J."/>
            <person name="Edsinger-Gonzales E."/>
            <person name="Havlak P."/>
            <person name="Hellsten U."/>
            <person name="Kuo D.H."/>
            <person name="Larsson T."/>
            <person name="Lv J."/>
            <person name="Arendt D."/>
            <person name="Savage R."/>
            <person name="Osoegawa K."/>
            <person name="de Jong P."/>
            <person name="Grimwood J."/>
            <person name="Chapman J.A."/>
            <person name="Shapiro H."/>
            <person name="Aerts A."/>
            <person name="Otillar R.P."/>
            <person name="Terry A.Y."/>
            <person name="Boore J.L."/>
            <person name="Grigoriev I.V."/>
            <person name="Lindberg D.R."/>
            <person name="Seaver E.C."/>
            <person name="Weisblat D.A."/>
            <person name="Putnam N.H."/>
            <person name="Rokhsar D.S."/>
        </authorList>
    </citation>
    <scope>NUCLEOTIDE SEQUENCE</scope>
    <source>
        <strain evidence="1 3">I ESC-2004</strain>
    </source>
</reference>
<gene>
    <name evidence="1" type="ORF">CAPTEDRAFT_222229</name>
</gene>
<dbReference type="EMBL" id="AMQN01015096">
    <property type="status" value="NOT_ANNOTATED_CDS"/>
    <property type="molecule type" value="Genomic_DNA"/>
</dbReference>
<dbReference type="Proteomes" id="UP000014760">
    <property type="component" value="Unassembled WGS sequence"/>
</dbReference>
<keyword evidence="3" id="KW-1185">Reference proteome</keyword>
<protein>
    <submittedName>
        <fullName evidence="1 2">Uncharacterized protein</fullName>
    </submittedName>
</protein>
<organism evidence="1">
    <name type="scientific">Capitella teleta</name>
    <name type="common">Polychaete worm</name>
    <dbReference type="NCBI Taxonomy" id="283909"/>
    <lineage>
        <taxon>Eukaryota</taxon>
        <taxon>Metazoa</taxon>
        <taxon>Spiralia</taxon>
        <taxon>Lophotrochozoa</taxon>
        <taxon>Annelida</taxon>
        <taxon>Polychaeta</taxon>
        <taxon>Sedentaria</taxon>
        <taxon>Scolecida</taxon>
        <taxon>Capitellidae</taxon>
        <taxon>Capitella</taxon>
    </lineage>
</organism>
<dbReference type="EMBL" id="KB311588">
    <property type="protein sequence ID" value="ELT88968.1"/>
    <property type="molecule type" value="Genomic_DNA"/>
</dbReference>
<dbReference type="HOGENOM" id="CLU_1066521_0_0_1"/>
<evidence type="ECO:0000313" key="2">
    <source>
        <dbReference type="EnsemblMetazoa" id="CapteP222229"/>
    </source>
</evidence>
<accession>R7T6J3</accession>